<feature type="compositionally biased region" description="Polar residues" evidence="3">
    <location>
        <begin position="439"/>
        <end position="455"/>
    </location>
</feature>
<keyword evidence="2" id="KW-0677">Repeat</keyword>
<dbReference type="Pfam" id="PF13855">
    <property type="entry name" value="LRR_8"/>
    <property type="match status" value="1"/>
</dbReference>
<reference evidence="4 5" key="1">
    <citation type="submission" date="2016-06" db="EMBL/GenBank/DDBJ databases">
        <title>Evolution of pathogenesis and genome organization in the Tremellales.</title>
        <authorList>
            <person name="Cuomo C."/>
            <person name="Litvintseva A."/>
            <person name="Heitman J."/>
            <person name="Chen Y."/>
            <person name="Sun S."/>
            <person name="Springer D."/>
            <person name="Dromer F."/>
            <person name="Young S."/>
            <person name="Zeng Q."/>
            <person name="Chapman S."/>
            <person name="Gujja S."/>
            <person name="Saif S."/>
            <person name="Birren B."/>
        </authorList>
    </citation>
    <scope>NUCLEOTIDE SEQUENCE [LARGE SCALE GENOMIC DNA]</scope>
    <source>
        <strain evidence="4 5">ATCC 28783</strain>
    </source>
</reference>
<dbReference type="InterPro" id="IPR003591">
    <property type="entry name" value="Leu-rich_rpt_typical-subtyp"/>
</dbReference>
<dbReference type="InterPro" id="IPR050216">
    <property type="entry name" value="LRR_domain-containing"/>
</dbReference>
<feature type="compositionally biased region" description="Polar residues" evidence="3">
    <location>
        <begin position="412"/>
        <end position="432"/>
    </location>
</feature>
<dbReference type="InterPro" id="IPR032675">
    <property type="entry name" value="LRR_dom_sf"/>
</dbReference>
<feature type="compositionally biased region" description="Low complexity" evidence="3">
    <location>
        <begin position="392"/>
        <end position="405"/>
    </location>
</feature>
<dbReference type="PANTHER" id="PTHR48051:SF1">
    <property type="entry name" value="RAS SUPPRESSOR PROTEIN 1"/>
    <property type="match status" value="1"/>
</dbReference>
<dbReference type="EMBL" id="SDIL01000035">
    <property type="protein sequence ID" value="RXK39188.1"/>
    <property type="molecule type" value="Genomic_DNA"/>
</dbReference>
<dbReference type="SMART" id="SM00369">
    <property type="entry name" value="LRR_TYP"/>
    <property type="match status" value="2"/>
</dbReference>
<dbReference type="GO" id="GO:0005737">
    <property type="term" value="C:cytoplasm"/>
    <property type="evidence" value="ECO:0007669"/>
    <property type="project" value="TreeGrafter"/>
</dbReference>
<evidence type="ECO:0000256" key="2">
    <source>
        <dbReference type="ARBA" id="ARBA00022737"/>
    </source>
</evidence>
<feature type="region of interest" description="Disordered" evidence="3">
    <location>
        <begin position="128"/>
        <end position="224"/>
    </location>
</feature>
<keyword evidence="1" id="KW-0433">Leucine-rich repeat</keyword>
<dbReference type="Gene3D" id="3.80.10.10">
    <property type="entry name" value="Ribonuclease Inhibitor"/>
    <property type="match status" value="1"/>
</dbReference>
<feature type="compositionally biased region" description="Basic and acidic residues" evidence="3">
    <location>
        <begin position="181"/>
        <end position="195"/>
    </location>
</feature>
<dbReference type="PROSITE" id="PS51450">
    <property type="entry name" value="LRR"/>
    <property type="match status" value="1"/>
</dbReference>
<feature type="compositionally biased region" description="Polar residues" evidence="3">
    <location>
        <begin position="164"/>
        <end position="180"/>
    </location>
</feature>
<name>A0A4Q1BMW4_TREME</name>
<evidence type="ECO:0000313" key="4">
    <source>
        <dbReference type="EMBL" id="RXK39188.1"/>
    </source>
</evidence>
<dbReference type="InterPro" id="IPR001611">
    <property type="entry name" value="Leu-rich_rpt"/>
</dbReference>
<evidence type="ECO:0000256" key="1">
    <source>
        <dbReference type="ARBA" id="ARBA00022614"/>
    </source>
</evidence>
<feature type="compositionally biased region" description="Polar residues" evidence="3">
    <location>
        <begin position="545"/>
        <end position="557"/>
    </location>
</feature>
<dbReference type="OrthoDB" id="660555at2759"/>
<comment type="caution">
    <text evidence="4">The sequence shown here is derived from an EMBL/GenBank/DDBJ whole genome shotgun (WGS) entry which is preliminary data.</text>
</comment>
<feature type="compositionally biased region" description="Basic residues" evidence="3">
    <location>
        <begin position="199"/>
        <end position="209"/>
    </location>
</feature>
<feature type="region of interest" description="Disordered" evidence="3">
    <location>
        <begin position="392"/>
        <end position="505"/>
    </location>
</feature>
<organism evidence="4 5">
    <name type="scientific">Tremella mesenterica</name>
    <name type="common">Jelly fungus</name>
    <dbReference type="NCBI Taxonomy" id="5217"/>
    <lineage>
        <taxon>Eukaryota</taxon>
        <taxon>Fungi</taxon>
        <taxon>Dikarya</taxon>
        <taxon>Basidiomycota</taxon>
        <taxon>Agaricomycotina</taxon>
        <taxon>Tremellomycetes</taxon>
        <taxon>Tremellales</taxon>
        <taxon>Tremellaceae</taxon>
        <taxon>Tremella</taxon>
    </lineage>
</organism>
<accession>A0A4Q1BMW4</accession>
<dbReference type="VEuPathDB" id="FungiDB:TREMEDRAFT_60001"/>
<gene>
    <name evidence="4" type="ORF">M231_03545</name>
</gene>
<protein>
    <submittedName>
        <fullName evidence="4">Uncharacterized protein</fullName>
    </submittedName>
</protein>
<feature type="region of interest" description="Disordered" evidence="3">
    <location>
        <begin position="666"/>
        <end position="711"/>
    </location>
</feature>
<dbReference type="PANTHER" id="PTHR48051">
    <property type="match status" value="1"/>
</dbReference>
<evidence type="ECO:0000313" key="5">
    <source>
        <dbReference type="Proteomes" id="UP000289152"/>
    </source>
</evidence>
<proteinExistence type="predicted"/>
<evidence type="ECO:0000256" key="3">
    <source>
        <dbReference type="SAM" id="MobiDB-lite"/>
    </source>
</evidence>
<keyword evidence="5" id="KW-1185">Reference proteome</keyword>
<feature type="region of interest" description="Disordered" evidence="3">
    <location>
        <begin position="84"/>
        <end position="116"/>
    </location>
</feature>
<dbReference type="Proteomes" id="UP000289152">
    <property type="component" value="Unassembled WGS sequence"/>
</dbReference>
<feature type="compositionally biased region" description="Low complexity" evidence="3">
    <location>
        <begin position="456"/>
        <end position="498"/>
    </location>
</feature>
<dbReference type="STRING" id="5217.A0A4Q1BMW4"/>
<feature type="compositionally biased region" description="Low complexity" evidence="3">
    <location>
        <begin position="670"/>
        <end position="685"/>
    </location>
</feature>
<feature type="compositionally biased region" description="Low complexity" evidence="3">
    <location>
        <begin position="134"/>
        <end position="145"/>
    </location>
</feature>
<dbReference type="InParanoid" id="A0A4Q1BMW4"/>
<sequence>MPALDPFSAASRPMISFDSQPSDPLRFADTFSFTSLDVIPSGDTCGSETHQNRNGATLIGGGNHLPYEQTSYDSRINHVSELSGTSGISGVSKSQSDISSTIQSHSENSEQISIKSSSRYPTTLLYLHGPRGISESSSSQRSQFENSHEPHTTSQIPDSHESRTTSQPSNNSQPHTTLLTRTKEINHSAVNDKGEVVTIRRRPLPKPKKRDHDTGLPTTFPDTMHAPLRRASYSSLGIRAVLNDQNVPHTLNDQILRGVRDRNDHVVLKGLDNSSGSSGPNDHNVLDGVNAPSGPSSLNIPSAPNVFISGKEEKLSNYSPRVDVKVGMRNFNTFVGGFNGKGVERGSDEWMSRQVALCVDGARGELMINDCDLPFLSPKISDLRNLVTLPSSFSPSTSTSTQPRSLIPPTSPLTQSLSRLPSNPIYSPNLSHLSPDPGISSSISFQPQQLSTNTHPSPFSANRSFSSFSRTTSAPASAPFFRSPPRTNLTYSPYSSPESSERTNSLLASPALIEGVVSDTIDHPGGDRTSGSGPGREGTRGNGVGETQNRSPSSSPINKRIFSRSKTGAVALSPPLGPPPAKDIAIYANKNRLTSLPTALFDITNLTTLSLRHNQLTTLPAAIGELRHLRELNIGNNPIVYLPSTILNLQHLETFSAAPNKFLIPPSPPSTASHPSTEVLSSHTKPSPPLPSSPNTPSIPSKYPDLHTLTITPTGRRLGPLIRHIHPINRLVDICLNILISPHKSSIPPLAQYDWSSSSGRHPLLDPETMHTYFPHISLSDIKRMLQSVKTASDRMERMGKKSVPKLYDTPLPDDAAENPWFYPCPNPDHDFSWDVSSNVGVSGMMGNTWGESVGFGSGVSGGMGGSGKMEERRKLFLHPAEERIEWRDLCGVKDVPLKWWGCSPGCLRFLEGEEGEGEEDVDWGLEGLEE</sequence>
<feature type="region of interest" description="Disordered" evidence="3">
    <location>
        <begin position="517"/>
        <end position="559"/>
    </location>
</feature>
<dbReference type="SUPFAM" id="SSF52058">
    <property type="entry name" value="L domain-like"/>
    <property type="match status" value="1"/>
</dbReference>
<feature type="compositionally biased region" description="Gly residues" evidence="3">
    <location>
        <begin position="532"/>
        <end position="544"/>
    </location>
</feature>
<dbReference type="AlphaFoldDB" id="A0A4Q1BMW4"/>
<dbReference type="SMART" id="SM00364">
    <property type="entry name" value="LRR_BAC"/>
    <property type="match status" value="3"/>
</dbReference>